<dbReference type="SMART" id="SM00220">
    <property type="entry name" value="S_TKc"/>
    <property type="match status" value="1"/>
</dbReference>
<dbReference type="AlphaFoldDB" id="A0A812TG85"/>
<dbReference type="InterPro" id="IPR011992">
    <property type="entry name" value="EF-hand-dom_pair"/>
</dbReference>
<dbReference type="OrthoDB" id="541276at2759"/>
<accession>A0A812TG85</accession>
<dbReference type="GO" id="GO:0004674">
    <property type="term" value="F:protein serine/threonine kinase activity"/>
    <property type="evidence" value="ECO:0007669"/>
    <property type="project" value="UniProtKB-KW"/>
</dbReference>
<keyword evidence="1" id="KW-0723">Serine/threonine-protein kinase</keyword>
<protein>
    <submittedName>
        <fullName evidence="7">CPK30 protein</fullName>
    </submittedName>
</protein>
<evidence type="ECO:0000259" key="6">
    <source>
        <dbReference type="PROSITE" id="PS50011"/>
    </source>
</evidence>
<dbReference type="SUPFAM" id="SSF47473">
    <property type="entry name" value="EF-hand"/>
    <property type="match status" value="1"/>
</dbReference>
<feature type="domain" description="Protein kinase" evidence="6">
    <location>
        <begin position="21"/>
        <end position="320"/>
    </location>
</feature>
<gene>
    <name evidence="7" type="primary">CPK30</name>
    <name evidence="7" type="ORF">SNAT2548_LOCUS29084</name>
</gene>
<dbReference type="SUPFAM" id="SSF56112">
    <property type="entry name" value="Protein kinase-like (PK-like)"/>
    <property type="match status" value="1"/>
</dbReference>
<keyword evidence="4" id="KW-0418">Kinase</keyword>
<dbReference type="Gene3D" id="1.10.510.10">
    <property type="entry name" value="Transferase(Phosphotransferase) domain 1"/>
    <property type="match status" value="1"/>
</dbReference>
<dbReference type="InterPro" id="IPR050205">
    <property type="entry name" value="CDPK_Ser/Thr_kinases"/>
</dbReference>
<comment type="caution">
    <text evidence="7">The sequence shown here is derived from an EMBL/GenBank/DDBJ whole genome shotgun (WGS) entry which is preliminary data.</text>
</comment>
<evidence type="ECO:0000256" key="2">
    <source>
        <dbReference type="ARBA" id="ARBA00022679"/>
    </source>
</evidence>
<dbReference type="PROSITE" id="PS50011">
    <property type="entry name" value="PROTEIN_KINASE_DOM"/>
    <property type="match status" value="1"/>
</dbReference>
<dbReference type="GO" id="GO:0005524">
    <property type="term" value="F:ATP binding"/>
    <property type="evidence" value="ECO:0007669"/>
    <property type="project" value="UniProtKB-KW"/>
</dbReference>
<organism evidence="7 8">
    <name type="scientific">Symbiodinium natans</name>
    <dbReference type="NCBI Taxonomy" id="878477"/>
    <lineage>
        <taxon>Eukaryota</taxon>
        <taxon>Sar</taxon>
        <taxon>Alveolata</taxon>
        <taxon>Dinophyceae</taxon>
        <taxon>Suessiales</taxon>
        <taxon>Symbiodiniaceae</taxon>
        <taxon>Symbiodinium</taxon>
    </lineage>
</organism>
<evidence type="ECO:0000313" key="7">
    <source>
        <dbReference type="EMBL" id="CAE7519696.1"/>
    </source>
</evidence>
<dbReference type="EMBL" id="CAJNDS010002544">
    <property type="protein sequence ID" value="CAE7519696.1"/>
    <property type="molecule type" value="Genomic_DNA"/>
</dbReference>
<keyword evidence="3" id="KW-0547">Nucleotide-binding</keyword>
<evidence type="ECO:0000256" key="3">
    <source>
        <dbReference type="ARBA" id="ARBA00022741"/>
    </source>
</evidence>
<proteinExistence type="predicted"/>
<dbReference type="Gene3D" id="3.30.200.20">
    <property type="entry name" value="Phosphorylase Kinase, domain 1"/>
    <property type="match status" value="1"/>
</dbReference>
<reference evidence="7" key="1">
    <citation type="submission" date="2021-02" db="EMBL/GenBank/DDBJ databases">
        <authorList>
            <person name="Dougan E. K."/>
            <person name="Rhodes N."/>
            <person name="Thang M."/>
            <person name="Chan C."/>
        </authorList>
    </citation>
    <scope>NUCLEOTIDE SEQUENCE</scope>
</reference>
<dbReference type="Proteomes" id="UP000604046">
    <property type="component" value="Unassembled WGS sequence"/>
</dbReference>
<evidence type="ECO:0000256" key="1">
    <source>
        <dbReference type="ARBA" id="ARBA00022527"/>
    </source>
</evidence>
<dbReference type="InterPro" id="IPR000719">
    <property type="entry name" value="Prot_kinase_dom"/>
</dbReference>
<sequence>MPTPPTTLAVGVRSFVLEQHFTFEYDVGVWPMGSVQVLKDRRSGVLKTCRSIFKPRLTNVWAASRELTKLKALQHPMLSSVTDVLEDSEYLFVVSLRANGGDLAEFLDRLGEEATLEEEICASYVAQVLVALAHCHAVGVYHHDLQLSNVLLTSREPEARVLLSDVGLIPALKGSGLETHPAAASSGPEPDLEAVARLACAVLLGSTQPANLEDDSWASSDLWEGRSEEAKEFVKFLRSGTTAASALHHPWLRNVLLRPSLSPENLEDDARERIACYATALLLIPIEMAQRDVESLLKELNAFDQDDDGLIALVSAQKILEKRGVRQAAAEAALAVADVRGTGVLDFSALAAAGFLADLARGSSTRFADIKGRLQEHFFEAYGDEEEEGHVLQSDLRSSVRNSVGEVLQVQGNVSFDELLSAFTEEEIDEEDLLPTLAKAAGIGTPNSLFDHGFMAQEESSWLLKILHTCGGGPRRRRVYSC</sequence>
<evidence type="ECO:0000313" key="8">
    <source>
        <dbReference type="Proteomes" id="UP000604046"/>
    </source>
</evidence>
<dbReference type="PANTHER" id="PTHR24349">
    <property type="entry name" value="SERINE/THREONINE-PROTEIN KINASE"/>
    <property type="match status" value="1"/>
</dbReference>
<keyword evidence="8" id="KW-1185">Reference proteome</keyword>
<name>A0A812TG85_9DINO</name>
<evidence type="ECO:0000256" key="4">
    <source>
        <dbReference type="ARBA" id="ARBA00022777"/>
    </source>
</evidence>
<keyword evidence="2" id="KW-0808">Transferase</keyword>
<keyword evidence="5" id="KW-0067">ATP-binding</keyword>
<evidence type="ECO:0000256" key="5">
    <source>
        <dbReference type="ARBA" id="ARBA00022840"/>
    </source>
</evidence>
<dbReference type="Pfam" id="PF00069">
    <property type="entry name" value="Pkinase"/>
    <property type="match status" value="1"/>
</dbReference>
<dbReference type="InterPro" id="IPR011009">
    <property type="entry name" value="Kinase-like_dom_sf"/>
</dbReference>